<comment type="caution">
    <text evidence="1">The sequence shown here is derived from an EMBL/GenBank/DDBJ whole genome shotgun (WGS) entry which is preliminary data.</text>
</comment>
<accession>A0A086MRH5</accession>
<gene>
    <name evidence="1" type="ORF">FM21_35145</name>
</gene>
<dbReference type="AlphaFoldDB" id="A0A086MRH5"/>
<reference evidence="1 2" key="1">
    <citation type="submission" date="2014-05" db="EMBL/GenBank/DDBJ databases">
        <title>Complete genome sequence of the Streptomyces mutabilis TRM45540.</title>
        <authorList>
            <person name="Luo X."/>
            <person name="Zhang L."/>
        </authorList>
    </citation>
    <scope>NUCLEOTIDE SEQUENCE [LARGE SCALE GENOMIC DNA]</scope>
    <source>
        <strain evidence="1 2">TRM45540</strain>
    </source>
</reference>
<dbReference type="HOGENOM" id="CLU_2792278_0_0_11"/>
<dbReference type="EMBL" id="JNFQ01000007">
    <property type="protein sequence ID" value="KFG71493.1"/>
    <property type="molecule type" value="Genomic_DNA"/>
</dbReference>
<organism evidence="1 2">
    <name type="scientific">Streptomyces mutabilis</name>
    <dbReference type="NCBI Taxonomy" id="67332"/>
    <lineage>
        <taxon>Bacteria</taxon>
        <taxon>Bacillati</taxon>
        <taxon>Actinomycetota</taxon>
        <taxon>Actinomycetes</taxon>
        <taxon>Kitasatosporales</taxon>
        <taxon>Streptomycetaceae</taxon>
        <taxon>Streptomyces</taxon>
    </lineage>
</organism>
<protein>
    <submittedName>
        <fullName evidence="1">Uncharacterized protein</fullName>
    </submittedName>
</protein>
<keyword evidence="2" id="KW-1185">Reference proteome</keyword>
<proteinExistence type="predicted"/>
<dbReference type="STRING" id="1915400.FM21_35145"/>
<dbReference type="Proteomes" id="UP000029095">
    <property type="component" value="Unassembled WGS sequence"/>
</dbReference>
<evidence type="ECO:0000313" key="2">
    <source>
        <dbReference type="Proteomes" id="UP000029095"/>
    </source>
</evidence>
<evidence type="ECO:0000313" key="1">
    <source>
        <dbReference type="EMBL" id="KFG71493.1"/>
    </source>
</evidence>
<sequence length="68" mass="7184">MTARLIGTEVFCDGPDDQTDCPSSAAVRAGFGSVTARQVRADGRRDGWARRRRAGRLADLCPSCAAAS</sequence>
<name>A0A086MRH5_9ACTN</name>